<dbReference type="CDD" id="cd03694">
    <property type="entry name" value="GTPBP_II"/>
    <property type="match status" value="1"/>
</dbReference>
<sequence>MDSLTSLFNPIHDELEDTNGTQTPSNGFHNTAGIENNQNCLPPEPQAGNIEYKLKIINPSRQRFEHLVTQMKWRLREGQGEAIYEIGVEDNGVLAGLDIFELHASVQTLKKMAMKLGAAIQVLRERRLDNGRYVTEVLIRKVPEHQDAIEICVAVLGNVDVGKSTLIAVLTQSILDNGRGRARIHVFRHLHEILTGRTSSISHEILGFNNQGVPVHNNSHSKLMTPEEICELSTKLVSFLDLAGHRKYIHTTIKGLLGYSPHHVMLVISSTSGAVEMTLEHLSIAIALKVPFFIVVTKIDILSPDQALQNLETLLKQAGSRRVPLIIKGYDDVITAGTNQLKENTVPIFCVSTVTGEGLELLLKFLYVLPPGINSKEIERLQQKLPEFQIDEIFRAGDLDQVLGGLLSKGVIVEGSRVQIGPHADGTFTQAKVKSIHRNRVPCRMVRAGQSASICLDILVGDVRAGMFLLSPEQIARGSLYFQAKVTVLYHATGISEGFQATVHIGHIRQTAIIIGIFALKCLHTNDRDSVLFQFKCHPEFVCVGQRILFRDGNSKGIGEITQVFPYPC</sequence>
<dbReference type="SUPFAM" id="SSF50465">
    <property type="entry name" value="EF-Tu/eEF-1alpha/eIF2-gamma C-terminal domain"/>
    <property type="match status" value="1"/>
</dbReference>
<dbReference type="PANTHER" id="PTHR43721:SF3">
    <property type="entry name" value="GTP-BINDING PROTEIN 2"/>
    <property type="match status" value="1"/>
</dbReference>
<evidence type="ECO:0000313" key="8">
    <source>
        <dbReference type="Proteomes" id="UP001329430"/>
    </source>
</evidence>
<dbReference type="InterPro" id="IPR050055">
    <property type="entry name" value="EF-Tu_GTPase"/>
</dbReference>
<dbReference type="GO" id="GO:0005737">
    <property type="term" value="C:cytoplasm"/>
    <property type="evidence" value="ECO:0007669"/>
    <property type="project" value="UniProtKB-SubCell"/>
</dbReference>
<keyword evidence="3" id="KW-0547">Nucleotide-binding</keyword>
<feature type="region of interest" description="Disordered" evidence="5">
    <location>
        <begin position="1"/>
        <end position="35"/>
    </location>
</feature>
<dbReference type="PROSITE" id="PS51722">
    <property type="entry name" value="G_TR_2"/>
    <property type="match status" value="1"/>
</dbReference>
<gene>
    <name evidence="7" type="ORF">RI129_012202</name>
</gene>
<keyword evidence="8" id="KW-1185">Reference proteome</keyword>
<comment type="similarity">
    <text evidence="2">Belongs to the TRAFAC class translation factor GTPase superfamily. Classic translation factor GTPase family. EF-Tu/EF-1A subfamily.</text>
</comment>
<dbReference type="GO" id="GO:0003924">
    <property type="term" value="F:GTPase activity"/>
    <property type="evidence" value="ECO:0007669"/>
    <property type="project" value="InterPro"/>
</dbReference>
<dbReference type="Gene3D" id="2.40.30.10">
    <property type="entry name" value="Translation factors"/>
    <property type="match status" value="1"/>
</dbReference>
<dbReference type="FunFam" id="3.40.50.300:FF:000091">
    <property type="entry name" value="Probable GTP-binding protein 1"/>
    <property type="match status" value="1"/>
</dbReference>
<reference evidence="7 8" key="1">
    <citation type="journal article" date="2024" name="Insects">
        <title>An Improved Chromosome-Level Genome Assembly of the Firefly Pyrocoelia pectoralis.</title>
        <authorList>
            <person name="Fu X."/>
            <person name="Meyer-Rochow V.B."/>
            <person name="Ballantyne L."/>
            <person name="Zhu X."/>
        </authorList>
    </citation>
    <scope>NUCLEOTIDE SEQUENCE [LARGE SCALE GENOMIC DNA]</scope>
    <source>
        <strain evidence="7">XCY_ONT2</strain>
    </source>
</reference>
<dbReference type="GO" id="GO:0005525">
    <property type="term" value="F:GTP binding"/>
    <property type="evidence" value="ECO:0007669"/>
    <property type="project" value="UniProtKB-KW"/>
</dbReference>
<evidence type="ECO:0000256" key="1">
    <source>
        <dbReference type="ARBA" id="ARBA00004496"/>
    </source>
</evidence>
<dbReference type="SUPFAM" id="SSF52540">
    <property type="entry name" value="P-loop containing nucleoside triphosphate hydrolases"/>
    <property type="match status" value="1"/>
</dbReference>
<dbReference type="SUPFAM" id="SSF50447">
    <property type="entry name" value="Translation proteins"/>
    <property type="match status" value="1"/>
</dbReference>
<evidence type="ECO:0000256" key="4">
    <source>
        <dbReference type="ARBA" id="ARBA00023134"/>
    </source>
</evidence>
<evidence type="ECO:0000256" key="5">
    <source>
        <dbReference type="SAM" id="MobiDB-lite"/>
    </source>
</evidence>
<dbReference type="GO" id="GO:0003746">
    <property type="term" value="F:translation elongation factor activity"/>
    <property type="evidence" value="ECO:0007669"/>
    <property type="project" value="TreeGrafter"/>
</dbReference>
<comment type="caution">
    <text evidence="7">The sequence shown here is derived from an EMBL/GenBank/DDBJ whole genome shotgun (WGS) entry which is preliminary data.</text>
</comment>
<dbReference type="InterPro" id="IPR000795">
    <property type="entry name" value="T_Tr_GTP-bd_dom"/>
</dbReference>
<dbReference type="Pfam" id="PF00009">
    <property type="entry name" value="GTP_EFTU"/>
    <property type="match status" value="1"/>
</dbReference>
<dbReference type="PANTHER" id="PTHR43721">
    <property type="entry name" value="ELONGATION FACTOR TU-RELATED"/>
    <property type="match status" value="1"/>
</dbReference>
<comment type="subcellular location">
    <subcellularLocation>
        <location evidence="1">Cytoplasm</location>
    </subcellularLocation>
</comment>
<dbReference type="InterPro" id="IPR027417">
    <property type="entry name" value="P-loop_NTPase"/>
</dbReference>
<name>A0AAN7Z8N6_9COLE</name>
<dbReference type="CDD" id="cd04165">
    <property type="entry name" value="GTPBP1_like"/>
    <property type="match status" value="1"/>
</dbReference>
<keyword evidence="4" id="KW-0342">GTP-binding</keyword>
<accession>A0AAN7Z8N6</accession>
<dbReference type="AlphaFoldDB" id="A0AAN7Z8N6"/>
<dbReference type="Gene3D" id="3.40.50.300">
    <property type="entry name" value="P-loop containing nucleotide triphosphate hydrolases"/>
    <property type="match status" value="1"/>
</dbReference>
<dbReference type="InterPro" id="IPR009001">
    <property type="entry name" value="Transl_elong_EF1A/Init_IF2_C"/>
</dbReference>
<feature type="compositionally biased region" description="Polar residues" evidence="5">
    <location>
        <begin position="18"/>
        <end position="35"/>
    </location>
</feature>
<dbReference type="Proteomes" id="UP001329430">
    <property type="component" value="Chromosome 9"/>
</dbReference>
<protein>
    <recommendedName>
        <fullName evidence="6">Tr-type G domain-containing protein</fullName>
    </recommendedName>
</protein>
<evidence type="ECO:0000256" key="3">
    <source>
        <dbReference type="ARBA" id="ARBA00022741"/>
    </source>
</evidence>
<dbReference type="InterPro" id="IPR009000">
    <property type="entry name" value="Transl_B-barrel_sf"/>
</dbReference>
<evidence type="ECO:0000259" key="6">
    <source>
        <dbReference type="PROSITE" id="PS51722"/>
    </source>
</evidence>
<dbReference type="EMBL" id="JAVRBK010000009">
    <property type="protein sequence ID" value="KAK5639710.1"/>
    <property type="molecule type" value="Genomic_DNA"/>
</dbReference>
<organism evidence="7 8">
    <name type="scientific">Pyrocoelia pectoralis</name>
    <dbReference type="NCBI Taxonomy" id="417401"/>
    <lineage>
        <taxon>Eukaryota</taxon>
        <taxon>Metazoa</taxon>
        <taxon>Ecdysozoa</taxon>
        <taxon>Arthropoda</taxon>
        <taxon>Hexapoda</taxon>
        <taxon>Insecta</taxon>
        <taxon>Pterygota</taxon>
        <taxon>Neoptera</taxon>
        <taxon>Endopterygota</taxon>
        <taxon>Coleoptera</taxon>
        <taxon>Polyphaga</taxon>
        <taxon>Elateriformia</taxon>
        <taxon>Elateroidea</taxon>
        <taxon>Lampyridae</taxon>
        <taxon>Lampyrinae</taxon>
        <taxon>Pyrocoelia</taxon>
    </lineage>
</organism>
<dbReference type="InterPro" id="IPR035531">
    <property type="entry name" value="GTPBP1-like"/>
</dbReference>
<proteinExistence type="inferred from homology"/>
<evidence type="ECO:0000313" key="7">
    <source>
        <dbReference type="EMBL" id="KAK5639710.1"/>
    </source>
</evidence>
<feature type="domain" description="Tr-type G" evidence="6">
    <location>
        <begin position="148"/>
        <end position="376"/>
    </location>
</feature>
<evidence type="ECO:0000256" key="2">
    <source>
        <dbReference type="ARBA" id="ARBA00007249"/>
    </source>
</evidence>
<dbReference type="CDD" id="cd03708">
    <property type="entry name" value="GTPBP_III"/>
    <property type="match status" value="1"/>
</dbReference>